<proteinExistence type="predicted"/>
<dbReference type="AlphaFoldDB" id="A0A5K1K5P1"/>
<reference evidence="1" key="1">
    <citation type="submission" date="2019-10" db="EMBL/GenBank/DDBJ databases">
        <authorList>
            <person name="Nor Muhammad N."/>
        </authorList>
    </citation>
    <scope>NUCLEOTIDE SEQUENCE</scope>
</reference>
<name>A0A5K1K5P1_9APHY</name>
<protein>
    <submittedName>
        <fullName evidence="1">Thiol-transferase Tc52</fullName>
    </submittedName>
</protein>
<dbReference type="EMBL" id="LR729512">
    <property type="protein sequence ID" value="VWP01608.1"/>
    <property type="molecule type" value="Genomic_DNA"/>
</dbReference>
<accession>A0A5K1K5P1</accession>
<dbReference type="GO" id="GO:0016740">
    <property type="term" value="F:transferase activity"/>
    <property type="evidence" value="ECO:0007669"/>
    <property type="project" value="UniProtKB-KW"/>
</dbReference>
<keyword evidence="1" id="KW-0808">Transferase</keyword>
<sequence>MMATTISVIPLSLTSESAEGTANVRVLQVPSPKVPVDVLQEIAPHLQFEDRLNISLLSKTIYAALPPRHIHVVLDTIRQLASFAAFISHDPTRALALRSLHVINYYLPPENQFELQEAQKSVDLILESAINLEELVCQGDAACDLVPQTLTTSRRLTHVALQGRTIMQPKFVLKLAQSLPSLTTLHFERTPLPVSSIEYAVDHLILANIPFQFRYDPVPWKFRRFTCVLRPNHGHSNFTAAHCRVDLSVALSISITAPVISAQIWADLVANAWDVRLLEFATSITSFTELVAPLVRLLKSRPSPHIVSTRKLGVTWDSRGTWEQARNDFLWGASAHFPSLRYIAVATPYRPARIAPPPAYPGDDIPVWTWWRVRRDGAGIPVEIKEIPVWEGQRVRGYLRDADAEAMRDFERTFVALH</sequence>
<organism evidence="1">
    <name type="scientific">Ganoderma boninense</name>
    <dbReference type="NCBI Taxonomy" id="34458"/>
    <lineage>
        <taxon>Eukaryota</taxon>
        <taxon>Fungi</taxon>
        <taxon>Dikarya</taxon>
        <taxon>Basidiomycota</taxon>
        <taxon>Agaricomycotina</taxon>
        <taxon>Agaricomycetes</taxon>
        <taxon>Polyporales</taxon>
        <taxon>Polyporaceae</taxon>
        <taxon>Ganoderma</taxon>
    </lineage>
</organism>
<evidence type="ECO:0000313" key="1">
    <source>
        <dbReference type="EMBL" id="VWP01608.1"/>
    </source>
</evidence>
<gene>
    <name evidence="1" type="primary">D3JLB9</name>
</gene>